<dbReference type="AlphaFoldDB" id="A0A7J7MIE9"/>
<dbReference type="PANTHER" id="PTHR47481:SF35">
    <property type="entry name" value="ZINC FINGER, CCHC-TYPE-RELATED"/>
    <property type="match status" value="1"/>
</dbReference>
<keyword evidence="2" id="KW-1185">Reference proteome</keyword>
<evidence type="ECO:0000313" key="2">
    <source>
        <dbReference type="Proteomes" id="UP000541444"/>
    </source>
</evidence>
<dbReference type="PANTHER" id="PTHR47481">
    <property type="match status" value="1"/>
</dbReference>
<evidence type="ECO:0000313" key="1">
    <source>
        <dbReference type="EMBL" id="KAF6154508.1"/>
    </source>
</evidence>
<dbReference type="EMBL" id="JACGCM010001497">
    <property type="protein sequence ID" value="KAF6154508.1"/>
    <property type="molecule type" value="Genomic_DNA"/>
</dbReference>
<dbReference type="Proteomes" id="UP000541444">
    <property type="component" value="Unassembled WGS sequence"/>
</dbReference>
<gene>
    <name evidence="1" type="ORF">GIB67_028400</name>
</gene>
<name>A0A7J7MIE9_9MAGN</name>
<comment type="caution">
    <text evidence="1">The sequence shown here is derived from an EMBL/GenBank/DDBJ whole genome shotgun (WGS) entry which is preliminary data.</text>
</comment>
<organism evidence="1 2">
    <name type="scientific">Kingdonia uniflora</name>
    <dbReference type="NCBI Taxonomy" id="39325"/>
    <lineage>
        <taxon>Eukaryota</taxon>
        <taxon>Viridiplantae</taxon>
        <taxon>Streptophyta</taxon>
        <taxon>Embryophyta</taxon>
        <taxon>Tracheophyta</taxon>
        <taxon>Spermatophyta</taxon>
        <taxon>Magnoliopsida</taxon>
        <taxon>Ranunculales</taxon>
        <taxon>Circaeasteraceae</taxon>
        <taxon>Kingdonia</taxon>
    </lineage>
</organism>
<protein>
    <submittedName>
        <fullName evidence="1">Uncharacterized protein</fullName>
    </submittedName>
</protein>
<dbReference type="OrthoDB" id="1845088at2759"/>
<proteinExistence type="predicted"/>
<reference evidence="1 2" key="1">
    <citation type="journal article" date="2020" name="IScience">
        <title>Genome Sequencing of the Endangered Kingdonia uniflora (Circaeasteraceae, Ranunculales) Reveals Potential Mechanisms of Evolutionary Specialization.</title>
        <authorList>
            <person name="Sun Y."/>
            <person name="Deng T."/>
            <person name="Zhang A."/>
            <person name="Moore M.J."/>
            <person name="Landis J.B."/>
            <person name="Lin N."/>
            <person name="Zhang H."/>
            <person name="Zhang X."/>
            <person name="Huang J."/>
            <person name="Zhang X."/>
            <person name="Sun H."/>
            <person name="Wang H."/>
        </authorList>
    </citation>
    <scope>NUCLEOTIDE SEQUENCE [LARGE SCALE GENOMIC DNA]</scope>
    <source>
        <strain evidence="1">TB1705</strain>
        <tissue evidence="1">Leaf</tissue>
    </source>
</reference>
<sequence length="130" mass="14490">MSVCDQLAVMGYSIPEKEKVHWFLRGLGSDYSTLSISLMSLTPLPPLRDVVPKAVSHDLFIKSLNDQTIHDAVFTVQRGGGRSGHEGRYNRGIFGRGGGQNNFSQLNSYGYRNYYNCGSFMEGSRFTSEI</sequence>
<accession>A0A7J7MIE9</accession>